<evidence type="ECO:0000313" key="1">
    <source>
        <dbReference type="EMBL" id="MPC69450.1"/>
    </source>
</evidence>
<protein>
    <submittedName>
        <fullName evidence="1">Uncharacterized protein</fullName>
    </submittedName>
</protein>
<organism evidence="1 2">
    <name type="scientific">Portunus trituberculatus</name>
    <name type="common">Swimming crab</name>
    <name type="synonym">Neptunus trituberculatus</name>
    <dbReference type="NCBI Taxonomy" id="210409"/>
    <lineage>
        <taxon>Eukaryota</taxon>
        <taxon>Metazoa</taxon>
        <taxon>Ecdysozoa</taxon>
        <taxon>Arthropoda</taxon>
        <taxon>Crustacea</taxon>
        <taxon>Multicrustacea</taxon>
        <taxon>Malacostraca</taxon>
        <taxon>Eumalacostraca</taxon>
        <taxon>Eucarida</taxon>
        <taxon>Decapoda</taxon>
        <taxon>Pleocyemata</taxon>
        <taxon>Brachyura</taxon>
        <taxon>Eubrachyura</taxon>
        <taxon>Portunoidea</taxon>
        <taxon>Portunidae</taxon>
        <taxon>Portuninae</taxon>
        <taxon>Portunus</taxon>
    </lineage>
</organism>
<evidence type="ECO:0000313" key="2">
    <source>
        <dbReference type="Proteomes" id="UP000324222"/>
    </source>
</evidence>
<reference evidence="1 2" key="1">
    <citation type="submission" date="2019-05" db="EMBL/GenBank/DDBJ databases">
        <title>Another draft genome of Portunus trituberculatus and its Hox gene families provides insights of decapod evolution.</title>
        <authorList>
            <person name="Jeong J.-H."/>
            <person name="Song I."/>
            <person name="Kim S."/>
            <person name="Choi T."/>
            <person name="Kim D."/>
            <person name="Ryu S."/>
            <person name="Kim W."/>
        </authorList>
    </citation>
    <scope>NUCLEOTIDE SEQUENCE [LARGE SCALE GENOMIC DNA]</scope>
    <source>
        <tissue evidence="1">Muscle</tissue>
    </source>
</reference>
<dbReference type="Proteomes" id="UP000324222">
    <property type="component" value="Unassembled WGS sequence"/>
</dbReference>
<sequence length="40" mass="4660">MLHFHQSSISAETTYAIFQPIHASMISRDLLIKRRSECKI</sequence>
<keyword evidence="2" id="KW-1185">Reference proteome</keyword>
<comment type="caution">
    <text evidence="1">The sequence shown here is derived from an EMBL/GenBank/DDBJ whole genome shotgun (WGS) entry which is preliminary data.</text>
</comment>
<dbReference type="EMBL" id="VSRR010029436">
    <property type="protein sequence ID" value="MPC69450.1"/>
    <property type="molecule type" value="Genomic_DNA"/>
</dbReference>
<proteinExistence type="predicted"/>
<name>A0A5B7HB34_PORTR</name>
<dbReference type="AlphaFoldDB" id="A0A5B7HB34"/>
<gene>
    <name evidence="1" type="ORF">E2C01_063675</name>
</gene>
<accession>A0A5B7HB34</accession>